<dbReference type="RefSeq" id="WP_210039947.1">
    <property type="nucleotide sequence ID" value="NZ_JBHLVU010000008.1"/>
</dbReference>
<gene>
    <name evidence="2" type="ORF">K0U00_18110</name>
</gene>
<organism evidence="2 3">
    <name type="scientific">Paenibacillus sepulcri</name>
    <dbReference type="NCBI Taxonomy" id="359917"/>
    <lineage>
        <taxon>Bacteria</taxon>
        <taxon>Bacillati</taxon>
        <taxon>Bacillota</taxon>
        <taxon>Bacilli</taxon>
        <taxon>Bacillales</taxon>
        <taxon>Paenibacillaceae</taxon>
        <taxon>Paenibacillus</taxon>
    </lineage>
</organism>
<dbReference type="Proteomes" id="UP001519887">
    <property type="component" value="Unassembled WGS sequence"/>
</dbReference>
<protein>
    <submittedName>
        <fullName evidence="2">Spore germination protein</fullName>
    </submittedName>
</protein>
<comment type="caution">
    <text evidence="2">The sequence shown here is derived from an EMBL/GenBank/DDBJ whole genome shotgun (WGS) entry which is preliminary data.</text>
</comment>
<evidence type="ECO:0000313" key="3">
    <source>
        <dbReference type="Proteomes" id="UP001519887"/>
    </source>
</evidence>
<keyword evidence="3" id="KW-1185">Reference proteome</keyword>
<evidence type="ECO:0000256" key="1">
    <source>
        <dbReference type="SAM" id="MobiDB-lite"/>
    </source>
</evidence>
<evidence type="ECO:0000313" key="2">
    <source>
        <dbReference type="EMBL" id="MBW7455946.1"/>
    </source>
</evidence>
<accession>A0ABS7C4Y9</accession>
<dbReference type="EMBL" id="JAHZIK010000464">
    <property type="protein sequence ID" value="MBW7455946.1"/>
    <property type="molecule type" value="Genomic_DNA"/>
</dbReference>
<name>A0ABS7C4Y9_9BACL</name>
<reference evidence="2 3" key="1">
    <citation type="submission" date="2021-07" db="EMBL/GenBank/DDBJ databases">
        <title>Paenibacillus radiodurans sp. nov., isolated from the southeastern edge of Tengger Desert.</title>
        <authorList>
            <person name="Zhang G."/>
        </authorList>
    </citation>
    <scope>NUCLEOTIDE SEQUENCE [LARGE SCALE GENOMIC DNA]</scope>
    <source>
        <strain evidence="2 3">CCM 7311</strain>
    </source>
</reference>
<dbReference type="InterPro" id="IPR019618">
    <property type="entry name" value="Spore_germination_GerPA"/>
</dbReference>
<proteinExistence type="predicted"/>
<sequence>MPAVIGFVNFIRVGSSPFIPSSDSFQRKPSGISITYAGPGSFLTGSPANADHAVSAADTSEPDIADSIKSQAG</sequence>
<dbReference type="Pfam" id="PF10676">
    <property type="entry name" value="gerPA"/>
    <property type="match status" value="1"/>
</dbReference>
<feature type="region of interest" description="Disordered" evidence="1">
    <location>
        <begin position="53"/>
        <end position="73"/>
    </location>
</feature>